<evidence type="ECO:0008006" key="3">
    <source>
        <dbReference type="Google" id="ProtNLM"/>
    </source>
</evidence>
<organism evidence="1 2">
    <name type="scientific">Commensalibacter nepenthis</name>
    <dbReference type="NCBI Taxonomy" id="3043872"/>
    <lineage>
        <taxon>Bacteria</taxon>
        <taxon>Pseudomonadati</taxon>
        <taxon>Pseudomonadota</taxon>
        <taxon>Alphaproteobacteria</taxon>
        <taxon>Acetobacterales</taxon>
        <taxon>Acetobacteraceae</taxon>
    </lineage>
</organism>
<evidence type="ECO:0000313" key="1">
    <source>
        <dbReference type="EMBL" id="MDI2112985.1"/>
    </source>
</evidence>
<dbReference type="Proteomes" id="UP001431775">
    <property type="component" value="Unassembled WGS sequence"/>
</dbReference>
<proteinExistence type="predicted"/>
<sequence>MVLSDLLKSSFQTADVPQSVFEFIQSILKGRNPIGVIYYGSSLWKQDLSGLLDFYIVCEDLSDWYQGKTGYYLANKLLPPNIEYHEFTHREISFRAKVAILSLEQLRRATGLQSIDTTMWARFCQPVKVLWVRDQSAYQDIFRCLVRAVTTASWWAASLGSKEGRGEDFWCNLFAHTYRAELRVETKNRPMSILENREDYFTQLLESAWHGLGVSFSKTQDNCFIVNLSNRERTNAQKKWKLRQWLGRPLNIARLTKAAFTFRGGADYIAWKINRHQGIELHLTAFQKKHPLINAPWILIKLYRHGVFKN</sequence>
<keyword evidence="2" id="KW-1185">Reference proteome</keyword>
<reference evidence="1" key="1">
    <citation type="submission" date="2023-05" db="EMBL/GenBank/DDBJ databases">
        <title>Whole genome sequence of Commensalibacter sp.</title>
        <authorList>
            <person name="Charoenyingcharoen P."/>
            <person name="Yukphan P."/>
        </authorList>
    </citation>
    <scope>NUCLEOTIDE SEQUENCE</scope>
    <source>
        <strain evidence="1">TBRC 10068</strain>
    </source>
</reference>
<dbReference type="RefSeq" id="WP_281462607.1">
    <property type="nucleotide sequence ID" value="NZ_JASBAN010000001.1"/>
</dbReference>
<dbReference type="EMBL" id="JASBAN010000001">
    <property type="protein sequence ID" value="MDI2112985.1"/>
    <property type="molecule type" value="Genomic_DNA"/>
</dbReference>
<accession>A0ABT6Q7W4</accession>
<gene>
    <name evidence="1" type="ORF">QJV33_06740</name>
</gene>
<protein>
    <recommendedName>
        <fullName evidence="3">Adenylyltransferase AadA C-terminal domain-containing protein</fullName>
    </recommendedName>
</protein>
<comment type="caution">
    <text evidence="1">The sequence shown here is derived from an EMBL/GenBank/DDBJ whole genome shotgun (WGS) entry which is preliminary data.</text>
</comment>
<name>A0ABT6Q7W4_9PROT</name>
<evidence type="ECO:0000313" key="2">
    <source>
        <dbReference type="Proteomes" id="UP001431775"/>
    </source>
</evidence>